<evidence type="ECO:0000313" key="2">
    <source>
        <dbReference type="EMBL" id="KAE8956560.1"/>
    </source>
</evidence>
<name>A0A6A3GIP0_9STRA</name>
<sequence>MLLQEAYLDKLVALTPELESWMKSKLYRPVGTAFIVGRVCRRPMRGKFASLFEIRWLDSQFQNVVEHVSVGSVQCGITNYEALTRSKDNPDWQELVRGDVDDDIAVNDDDDLEVADHYEEYDPGVLLPTSLEEVEAIQSLRFEPTGEIEAPSDLFERADGSVMTTLRPAYKHIFEHSASSSFFAYLPVYFWRQVLYETNLYATTYGIKISRAFTLDELMAFFGIMFYMALNDKGEYANYWGQQPEDLIFGGGSISLDSVMSLNRYKLLRRCLSFNAVPTTLDSHAAARIRPLLNLLKVTGGLYIDVGRNVALDEASVACRSRQGRHMIVFNPMKPTGKYHFR</sequence>
<proteinExistence type="predicted"/>
<dbReference type="AlphaFoldDB" id="A0A6A3GIP0"/>
<dbReference type="Proteomes" id="UP000429607">
    <property type="component" value="Unassembled WGS sequence"/>
</dbReference>
<feature type="non-terminal residue" evidence="2">
    <location>
        <position position="342"/>
    </location>
</feature>
<protein>
    <recommendedName>
        <fullName evidence="1">PiggyBac transposable element-derived protein domain-containing protein</fullName>
    </recommendedName>
</protein>
<organism evidence="2 3">
    <name type="scientific">Phytophthora rubi</name>
    <dbReference type="NCBI Taxonomy" id="129364"/>
    <lineage>
        <taxon>Eukaryota</taxon>
        <taxon>Sar</taxon>
        <taxon>Stramenopiles</taxon>
        <taxon>Oomycota</taxon>
        <taxon>Peronosporomycetes</taxon>
        <taxon>Peronosporales</taxon>
        <taxon>Peronosporaceae</taxon>
        <taxon>Phytophthora</taxon>
    </lineage>
</organism>
<dbReference type="InterPro" id="IPR029526">
    <property type="entry name" value="PGBD"/>
</dbReference>
<feature type="domain" description="PiggyBac transposable element-derived protein" evidence="1">
    <location>
        <begin position="182"/>
        <end position="328"/>
    </location>
</feature>
<dbReference type="PANTHER" id="PTHR46599:SF3">
    <property type="entry name" value="PIGGYBAC TRANSPOSABLE ELEMENT-DERIVED PROTEIN 4"/>
    <property type="match status" value="1"/>
</dbReference>
<reference evidence="2 3" key="1">
    <citation type="submission" date="2018-09" db="EMBL/GenBank/DDBJ databases">
        <title>Genomic investigation of the strawberry pathogen Phytophthora fragariae indicates pathogenicity is determined by transcriptional variation in three key races.</title>
        <authorList>
            <person name="Adams T.M."/>
            <person name="Armitage A.D."/>
            <person name="Sobczyk M.K."/>
            <person name="Bates H.J."/>
            <person name="Dunwell J.M."/>
            <person name="Nellist C.F."/>
            <person name="Harrison R.J."/>
        </authorList>
    </citation>
    <scope>NUCLEOTIDE SEQUENCE [LARGE SCALE GENOMIC DNA]</scope>
    <source>
        <strain evidence="2 3">SCRP249</strain>
    </source>
</reference>
<dbReference type="EMBL" id="QXFV01008514">
    <property type="protein sequence ID" value="KAE8956560.1"/>
    <property type="molecule type" value="Genomic_DNA"/>
</dbReference>
<evidence type="ECO:0000313" key="3">
    <source>
        <dbReference type="Proteomes" id="UP000429607"/>
    </source>
</evidence>
<accession>A0A6A3GIP0</accession>
<comment type="caution">
    <text evidence="2">The sequence shown here is derived from an EMBL/GenBank/DDBJ whole genome shotgun (WGS) entry which is preliminary data.</text>
</comment>
<evidence type="ECO:0000259" key="1">
    <source>
        <dbReference type="Pfam" id="PF13843"/>
    </source>
</evidence>
<dbReference type="PANTHER" id="PTHR46599">
    <property type="entry name" value="PIGGYBAC TRANSPOSABLE ELEMENT-DERIVED PROTEIN 4"/>
    <property type="match status" value="1"/>
</dbReference>
<dbReference type="Pfam" id="PF13843">
    <property type="entry name" value="DDE_Tnp_1_7"/>
    <property type="match status" value="1"/>
</dbReference>
<gene>
    <name evidence="2" type="ORF">PR001_g31692</name>
</gene>